<dbReference type="EMBL" id="PDPS01000020">
    <property type="protein sequence ID" value="PID59072.1"/>
    <property type="molecule type" value="Genomic_DNA"/>
</dbReference>
<gene>
    <name evidence="1" type="ORF">CSB45_01305</name>
</gene>
<accession>A0A2G6EB45</accession>
<dbReference type="AlphaFoldDB" id="A0A2G6EB45"/>
<evidence type="ECO:0000313" key="1">
    <source>
        <dbReference type="EMBL" id="PID59072.1"/>
    </source>
</evidence>
<sequence>MNKDVDVSKRYKPDGQATRGKTACNRLRRVDTFLMRYDPGLITRQRGAYRSALFVDLGYGANPMTTLESAERLRRLNPNLAVLGVEIEAARVAAAKPYENHQTFFRLGGFNLPLETGADGRPERVRLLRVFNVLRQYQEETVAHAYEMLAPYVLPGGLLIEGTSDPFGRIWVANLARRAVDADVWTMEALVFSTNFRIPFEPRDFQTILPKNYIHRVVPGEAIYDFFQSWKHAARETRSIHAWGQRQWFSAAARHLVKRGYHINLRRKWLTRGWLIWKPQTDVASVADI</sequence>
<keyword evidence="1" id="KW-0489">Methyltransferase</keyword>
<comment type="caution">
    <text evidence="1">The sequence shown here is derived from an EMBL/GenBank/DDBJ whole genome shotgun (WGS) entry which is preliminary data.</text>
</comment>
<dbReference type="GO" id="GO:0032259">
    <property type="term" value="P:methylation"/>
    <property type="evidence" value="ECO:0007669"/>
    <property type="project" value="UniProtKB-KW"/>
</dbReference>
<protein>
    <submittedName>
        <fullName evidence="1">Methylase</fullName>
    </submittedName>
</protein>
<reference evidence="1 2" key="1">
    <citation type="submission" date="2017-10" db="EMBL/GenBank/DDBJ databases">
        <title>Novel microbial diversity and functional potential in the marine mammal oral microbiome.</title>
        <authorList>
            <person name="Dudek N.K."/>
            <person name="Sun C.L."/>
            <person name="Burstein D."/>
            <person name="Kantor R.S."/>
            <person name="Aliaga Goltsman D.S."/>
            <person name="Bik E.M."/>
            <person name="Thomas B.C."/>
            <person name="Banfield J.F."/>
            <person name="Relman D.A."/>
        </authorList>
    </citation>
    <scope>NUCLEOTIDE SEQUENCE [LARGE SCALE GENOMIC DNA]</scope>
    <source>
        <strain evidence="1">DOLZORAL124_49_17</strain>
    </source>
</reference>
<dbReference type="GO" id="GO:0008168">
    <property type="term" value="F:methyltransferase activity"/>
    <property type="evidence" value="ECO:0007669"/>
    <property type="project" value="UniProtKB-KW"/>
</dbReference>
<proteinExistence type="predicted"/>
<organism evidence="1 2">
    <name type="scientific">candidate division KSB3 bacterium</name>
    <dbReference type="NCBI Taxonomy" id="2044937"/>
    <lineage>
        <taxon>Bacteria</taxon>
        <taxon>candidate division KSB3</taxon>
    </lineage>
</organism>
<keyword evidence="1" id="KW-0808">Transferase</keyword>
<dbReference type="Proteomes" id="UP000229740">
    <property type="component" value="Unassembled WGS sequence"/>
</dbReference>
<evidence type="ECO:0000313" key="2">
    <source>
        <dbReference type="Proteomes" id="UP000229740"/>
    </source>
</evidence>
<name>A0A2G6EB45_9BACT</name>